<reference evidence="1" key="2">
    <citation type="journal article" date="2015" name="Fish Shellfish Immunol.">
        <title>Early steps in the European eel (Anguilla anguilla)-Vibrio vulnificus interaction in the gills: Role of the RtxA13 toxin.</title>
        <authorList>
            <person name="Callol A."/>
            <person name="Pajuelo D."/>
            <person name="Ebbesson L."/>
            <person name="Teles M."/>
            <person name="MacKenzie S."/>
            <person name="Amaro C."/>
        </authorList>
    </citation>
    <scope>NUCLEOTIDE SEQUENCE</scope>
</reference>
<sequence length="81" mass="9647">MWSWNTQRTPLFRDVPGHRFEGCSNRNSVFLFNCRSEKVTDPRCRSDSLLLLGFIVRITLFRKGFKCSTKIMHSTYMYAYK</sequence>
<accession>A0A0E9VH05</accession>
<proteinExistence type="predicted"/>
<dbReference type="EMBL" id="GBXM01031301">
    <property type="protein sequence ID" value="JAH77276.1"/>
    <property type="molecule type" value="Transcribed_RNA"/>
</dbReference>
<evidence type="ECO:0000313" key="1">
    <source>
        <dbReference type="EMBL" id="JAH77276.1"/>
    </source>
</evidence>
<protein>
    <submittedName>
        <fullName evidence="1">Uncharacterized protein</fullName>
    </submittedName>
</protein>
<reference evidence="1" key="1">
    <citation type="submission" date="2014-11" db="EMBL/GenBank/DDBJ databases">
        <authorList>
            <person name="Amaro Gonzalez C."/>
        </authorList>
    </citation>
    <scope>NUCLEOTIDE SEQUENCE</scope>
</reference>
<organism evidence="1">
    <name type="scientific">Anguilla anguilla</name>
    <name type="common">European freshwater eel</name>
    <name type="synonym">Muraena anguilla</name>
    <dbReference type="NCBI Taxonomy" id="7936"/>
    <lineage>
        <taxon>Eukaryota</taxon>
        <taxon>Metazoa</taxon>
        <taxon>Chordata</taxon>
        <taxon>Craniata</taxon>
        <taxon>Vertebrata</taxon>
        <taxon>Euteleostomi</taxon>
        <taxon>Actinopterygii</taxon>
        <taxon>Neopterygii</taxon>
        <taxon>Teleostei</taxon>
        <taxon>Anguilliformes</taxon>
        <taxon>Anguillidae</taxon>
        <taxon>Anguilla</taxon>
    </lineage>
</organism>
<name>A0A0E9VH05_ANGAN</name>
<dbReference type="AlphaFoldDB" id="A0A0E9VH05"/>